<dbReference type="InterPro" id="IPR032710">
    <property type="entry name" value="NTF2-like_dom_sf"/>
</dbReference>
<name>A0A1J4N7S3_9ACTN</name>
<sequence>MVSDLAQQVFARVDTKDAAGFAALFEPEGRCTFGNYDVLAGPEQIEAAAASFLASIAAISHSIRHEWVIGDDTIVEAQVAYTRLDGKAVTVPVVSIWRTGADGMIEDYRVFYDLTPVFA</sequence>
<dbReference type="InterPro" id="IPR037401">
    <property type="entry name" value="SnoaL-like"/>
</dbReference>
<dbReference type="AlphaFoldDB" id="A0A1J4N7S3"/>
<dbReference type="Gene3D" id="3.10.450.50">
    <property type="match status" value="1"/>
</dbReference>
<comment type="caution">
    <text evidence="2">The sequence shown here is derived from an EMBL/GenBank/DDBJ whole genome shotgun (WGS) entry which is preliminary data.</text>
</comment>
<feature type="domain" description="SnoaL-like" evidence="1">
    <location>
        <begin position="7"/>
        <end position="106"/>
    </location>
</feature>
<dbReference type="Pfam" id="PF12680">
    <property type="entry name" value="SnoaL_2"/>
    <property type="match status" value="1"/>
</dbReference>
<accession>A0A1J4N7S3</accession>
<dbReference type="EMBL" id="JZDQ02000008">
    <property type="protein sequence ID" value="OIJ27557.1"/>
    <property type="molecule type" value="Genomic_DNA"/>
</dbReference>
<evidence type="ECO:0000313" key="2">
    <source>
        <dbReference type="EMBL" id="OIJ27557.1"/>
    </source>
</evidence>
<dbReference type="Proteomes" id="UP000033772">
    <property type="component" value="Unassembled WGS sequence"/>
</dbReference>
<evidence type="ECO:0000313" key="3">
    <source>
        <dbReference type="Proteomes" id="UP000033772"/>
    </source>
</evidence>
<proteinExistence type="predicted"/>
<evidence type="ECO:0000259" key="1">
    <source>
        <dbReference type="Pfam" id="PF12680"/>
    </source>
</evidence>
<reference evidence="2" key="1">
    <citation type="submission" date="2016-10" db="EMBL/GenBank/DDBJ databases">
        <title>Draft Genome Sequence of Nocardioides luteus Strain BAFB, an Alkane-Degrading Bacterium Isolated from JP-7 Polluted Soil.</title>
        <authorList>
            <person name="Brown L."/>
            <person name="Ruiz O.N."/>
            <person name="Gunasekera T."/>
        </authorList>
    </citation>
    <scope>NUCLEOTIDE SEQUENCE [LARGE SCALE GENOMIC DNA]</scope>
    <source>
        <strain evidence="2">BAFB</strain>
    </source>
</reference>
<gene>
    <name evidence="2" type="ORF">UG56_007155</name>
</gene>
<dbReference type="SUPFAM" id="SSF54427">
    <property type="entry name" value="NTF2-like"/>
    <property type="match status" value="1"/>
</dbReference>
<protein>
    <recommendedName>
        <fullName evidence="1">SnoaL-like domain-containing protein</fullName>
    </recommendedName>
</protein>
<keyword evidence="3" id="KW-1185">Reference proteome</keyword>
<organism evidence="2 3">
    <name type="scientific">Nocardioides luteus</name>
    <dbReference type="NCBI Taxonomy" id="1844"/>
    <lineage>
        <taxon>Bacteria</taxon>
        <taxon>Bacillati</taxon>
        <taxon>Actinomycetota</taxon>
        <taxon>Actinomycetes</taxon>
        <taxon>Propionibacteriales</taxon>
        <taxon>Nocardioidaceae</taxon>
        <taxon>Nocardioides</taxon>
    </lineage>
</organism>
<dbReference type="OrthoDB" id="7560468at2"/>